<dbReference type="EMBL" id="CAUYUJ010002069">
    <property type="protein sequence ID" value="CAK0799044.1"/>
    <property type="molecule type" value="Genomic_DNA"/>
</dbReference>
<keyword evidence="3" id="KW-0812">Transmembrane</keyword>
<evidence type="ECO:0000256" key="2">
    <source>
        <dbReference type="SAM" id="MobiDB-lite"/>
    </source>
</evidence>
<keyword evidence="1" id="KW-0175">Coiled coil</keyword>
<protein>
    <recommendedName>
        <fullName evidence="6">Protein RFT1 homolog</fullName>
    </recommendedName>
</protein>
<feature type="transmembrane region" description="Helical" evidence="3">
    <location>
        <begin position="143"/>
        <end position="167"/>
    </location>
</feature>
<keyword evidence="3" id="KW-0472">Membrane</keyword>
<feature type="transmembrane region" description="Helical" evidence="3">
    <location>
        <begin position="80"/>
        <end position="101"/>
    </location>
</feature>
<feature type="coiled-coil region" evidence="1">
    <location>
        <begin position="229"/>
        <end position="256"/>
    </location>
</feature>
<feature type="transmembrane region" description="Helical" evidence="3">
    <location>
        <begin position="113"/>
        <end position="131"/>
    </location>
</feature>
<feature type="region of interest" description="Disordered" evidence="2">
    <location>
        <begin position="267"/>
        <end position="292"/>
    </location>
</feature>
<sequence length="292" mass="32279">MPGTAPDAWAALLPRGPQGCSQEDAALARWTFLRYCVLGLILLWRVCRLRRKAEDGEAQCCLKGILDASCLFVRTEGVGLVIYFSVSAVMDNAAIFVFGRGDEAGFCETVKAVSLYSMALVTFLPNVLLGIRLQETCYDKRSCGVKCVFILFMAIITAVSFVVRLWLVYNEGYASLVNLRLESLSLRWRVALSVGVPPLVDGIQSTMLILTGQHSCHLTCPLLIKPSVAQHLLAEMETIKKQMMTLEKQNKQLIEMNEPLIEKLNTRTTKEKSPDARKSAGCFPTGFTMSTG</sequence>
<keyword evidence="5" id="KW-1185">Reference proteome</keyword>
<name>A0ABN9Q0A8_9DINO</name>
<feature type="transmembrane region" description="Helical" evidence="3">
    <location>
        <begin position="27"/>
        <end position="44"/>
    </location>
</feature>
<proteinExistence type="predicted"/>
<reference evidence="4" key="1">
    <citation type="submission" date="2023-10" db="EMBL/GenBank/DDBJ databases">
        <authorList>
            <person name="Chen Y."/>
            <person name="Shah S."/>
            <person name="Dougan E. K."/>
            <person name="Thang M."/>
            <person name="Chan C."/>
        </authorList>
    </citation>
    <scope>NUCLEOTIDE SEQUENCE [LARGE SCALE GENOMIC DNA]</scope>
</reference>
<organism evidence="4 5">
    <name type="scientific">Prorocentrum cordatum</name>
    <dbReference type="NCBI Taxonomy" id="2364126"/>
    <lineage>
        <taxon>Eukaryota</taxon>
        <taxon>Sar</taxon>
        <taxon>Alveolata</taxon>
        <taxon>Dinophyceae</taxon>
        <taxon>Prorocentrales</taxon>
        <taxon>Prorocentraceae</taxon>
        <taxon>Prorocentrum</taxon>
    </lineage>
</organism>
<evidence type="ECO:0000256" key="1">
    <source>
        <dbReference type="SAM" id="Coils"/>
    </source>
</evidence>
<gene>
    <name evidence="4" type="ORF">PCOR1329_LOCUS7619</name>
</gene>
<keyword evidence="3" id="KW-1133">Transmembrane helix</keyword>
<feature type="compositionally biased region" description="Basic and acidic residues" evidence="2">
    <location>
        <begin position="267"/>
        <end position="278"/>
    </location>
</feature>
<evidence type="ECO:0000313" key="5">
    <source>
        <dbReference type="Proteomes" id="UP001189429"/>
    </source>
</evidence>
<evidence type="ECO:0000313" key="4">
    <source>
        <dbReference type="EMBL" id="CAK0799044.1"/>
    </source>
</evidence>
<evidence type="ECO:0000256" key="3">
    <source>
        <dbReference type="SAM" id="Phobius"/>
    </source>
</evidence>
<dbReference type="Proteomes" id="UP001189429">
    <property type="component" value="Unassembled WGS sequence"/>
</dbReference>
<accession>A0ABN9Q0A8</accession>
<comment type="caution">
    <text evidence="4">The sequence shown here is derived from an EMBL/GenBank/DDBJ whole genome shotgun (WGS) entry which is preliminary data.</text>
</comment>
<evidence type="ECO:0008006" key="6">
    <source>
        <dbReference type="Google" id="ProtNLM"/>
    </source>
</evidence>